<dbReference type="InterPro" id="IPR036316">
    <property type="entry name" value="Pili_assmbl_chap_C_dom_sf"/>
</dbReference>
<protein>
    <submittedName>
        <fullName evidence="12">Long polar fimbrial chaperone LpfB</fullName>
    </submittedName>
</protein>
<dbReference type="AlphaFoldDB" id="A0AAI8IWP7"/>
<dbReference type="PROSITE" id="PS00635">
    <property type="entry name" value="PILI_CHAPERONE"/>
    <property type="match status" value="1"/>
</dbReference>
<dbReference type="InterPro" id="IPR018046">
    <property type="entry name" value="Pili_assmbl_chaperone_CS"/>
</dbReference>
<evidence type="ECO:0000313" key="12">
    <source>
        <dbReference type="EMBL" id="AWL64196.1"/>
    </source>
</evidence>
<organism evidence="12 13">
    <name type="scientific">Klebsiella quasipneumoniae</name>
    <dbReference type="NCBI Taxonomy" id="1463165"/>
    <lineage>
        <taxon>Bacteria</taxon>
        <taxon>Pseudomonadati</taxon>
        <taxon>Pseudomonadota</taxon>
        <taxon>Gammaproteobacteria</taxon>
        <taxon>Enterobacterales</taxon>
        <taxon>Enterobacteriaceae</taxon>
        <taxon>Klebsiella/Raoultella group</taxon>
        <taxon>Klebsiella</taxon>
        <taxon>Klebsiella pneumoniae complex</taxon>
    </lineage>
</organism>
<dbReference type="InterPro" id="IPR001829">
    <property type="entry name" value="Pili_assmbl_chaperone_bac"/>
</dbReference>
<dbReference type="SUPFAM" id="SSF49354">
    <property type="entry name" value="PapD-like"/>
    <property type="match status" value="1"/>
</dbReference>
<keyword evidence="4" id="KW-0732">Signal</keyword>
<evidence type="ECO:0000256" key="4">
    <source>
        <dbReference type="ARBA" id="ARBA00022729"/>
    </source>
</evidence>
<dbReference type="InterPro" id="IPR016148">
    <property type="entry name" value="Pili_assmbl_chaperone_C"/>
</dbReference>
<dbReference type="FunFam" id="2.60.40.10:FF:000458">
    <property type="entry name" value="Molecular chaperone FimC"/>
    <property type="match status" value="1"/>
</dbReference>
<evidence type="ECO:0000259" key="9">
    <source>
        <dbReference type="Pfam" id="PF00345"/>
    </source>
</evidence>
<evidence type="ECO:0000313" key="13">
    <source>
        <dbReference type="Proteomes" id="UP000245649"/>
    </source>
</evidence>
<dbReference type="InterPro" id="IPR013783">
    <property type="entry name" value="Ig-like_fold"/>
</dbReference>
<dbReference type="Proteomes" id="UP000245760">
    <property type="component" value="Chromosome"/>
</dbReference>
<dbReference type="GO" id="GO:0071555">
    <property type="term" value="P:cell wall organization"/>
    <property type="evidence" value="ECO:0007669"/>
    <property type="project" value="InterPro"/>
</dbReference>
<reference evidence="13 14" key="1">
    <citation type="submission" date="2018-05" db="EMBL/GenBank/DDBJ databases">
        <title>Klebsiella quasipneumonaiae provides a window into carbapenemase gene transfer, plasmid rearrangements and nosocomial acquisition from the hospital environment.</title>
        <authorList>
            <person name="Mathers A.J."/>
            <person name="Vegesana K."/>
            <person name="Stoesser N."/>
            <person name="Crook D."/>
            <person name="Vaughan A."/>
            <person name="Barry K."/>
            <person name="Parikh H."/>
            <person name="Sebra R."/>
            <person name="Kotay S."/>
            <person name="Walker A.S."/>
            <person name="Sheppard A.E."/>
        </authorList>
    </citation>
    <scope>NUCLEOTIDE SEQUENCE [LARGE SCALE GENOMIC DNA]</scope>
    <source>
        <strain evidence="11 14">CAV1947</strain>
        <strain evidence="12 13">CAV2018</strain>
    </source>
</reference>
<keyword evidence="14" id="KW-1185">Reference proteome</keyword>
<dbReference type="EMBL" id="CP029432">
    <property type="protein sequence ID" value="AWL64196.1"/>
    <property type="molecule type" value="Genomic_DNA"/>
</dbReference>
<gene>
    <name evidence="12" type="ORF">DKC00_21775</name>
    <name evidence="11" type="ORF">DKC11_11400</name>
</gene>
<comment type="similarity">
    <text evidence="2 8">Belongs to the periplasmic pilus chaperone family.</text>
</comment>
<dbReference type="InterPro" id="IPR008962">
    <property type="entry name" value="PapD-like_sf"/>
</dbReference>
<feature type="domain" description="Pili assembly chaperone N-terminal" evidence="9">
    <location>
        <begin position="23"/>
        <end position="138"/>
    </location>
</feature>
<dbReference type="RefSeq" id="WP_072199175.1">
    <property type="nucleotide sequence ID" value="NZ_CP029432.1"/>
</dbReference>
<dbReference type="PANTHER" id="PTHR30251">
    <property type="entry name" value="PILUS ASSEMBLY CHAPERONE"/>
    <property type="match status" value="1"/>
</dbReference>
<dbReference type="Proteomes" id="UP000245649">
    <property type="component" value="Chromosome"/>
</dbReference>
<name>A0AAI8IWP7_9ENTR</name>
<dbReference type="Pfam" id="PF00345">
    <property type="entry name" value="PapD_N"/>
    <property type="match status" value="1"/>
</dbReference>
<dbReference type="EMBL" id="CP029443">
    <property type="protein sequence ID" value="AWL56415.1"/>
    <property type="molecule type" value="Genomic_DNA"/>
</dbReference>
<evidence type="ECO:0000256" key="5">
    <source>
        <dbReference type="ARBA" id="ARBA00022764"/>
    </source>
</evidence>
<dbReference type="SUPFAM" id="SSF49584">
    <property type="entry name" value="Periplasmic chaperone C-domain"/>
    <property type="match status" value="1"/>
</dbReference>
<keyword evidence="6 8" id="KW-0143">Chaperone</keyword>
<feature type="domain" description="Pili assembly chaperone C-terminal" evidence="10">
    <location>
        <begin position="162"/>
        <end position="220"/>
    </location>
</feature>
<comment type="subcellular location">
    <subcellularLocation>
        <location evidence="1 8">Periplasm</location>
    </subcellularLocation>
</comment>
<keyword evidence="5" id="KW-0574">Periplasm</keyword>
<evidence type="ECO:0000259" key="10">
    <source>
        <dbReference type="Pfam" id="PF02753"/>
    </source>
</evidence>
<dbReference type="InterPro" id="IPR050643">
    <property type="entry name" value="Periplasmic_pilus_chap"/>
</dbReference>
<evidence type="ECO:0000256" key="8">
    <source>
        <dbReference type="RuleBase" id="RU003918"/>
    </source>
</evidence>
<keyword evidence="3" id="KW-1029">Fimbrium biogenesis</keyword>
<dbReference type="Pfam" id="PF02753">
    <property type="entry name" value="PapD_C"/>
    <property type="match status" value="1"/>
</dbReference>
<dbReference type="PANTHER" id="PTHR30251:SF9">
    <property type="entry name" value="CHAPERONE PROTEIN CAF1M"/>
    <property type="match status" value="1"/>
</dbReference>
<evidence type="ECO:0000256" key="2">
    <source>
        <dbReference type="ARBA" id="ARBA00007399"/>
    </source>
</evidence>
<accession>A0AAI8IWP7</accession>
<evidence type="ECO:0000256" key="3">
    <source>
        <dbReference type="ARBA" id="ARBA00022558"/>
    </source>
</evidence>
<keyword evidence="7" id="KW-0393">Immunoglobulin domain</keyword>
<dbReference type="Gene3D" id="2.60.40.10">
    <property type="entry name" value="Immunoglobulins"/>
    <property type="match status" value="2"/>
</dbReference>
<proteinExistence type="inferred from homology"/>
<dbReference type="PRINTS" id="PR00969">
    <property type="entry name" value="CHAPERONPILI"/>
</dbReference>
<evidence type="ECO:0000313" key="14">
    <source>
        <dbReference type="Proteomes" id="UP000245760"/>
    </source>
</evidence>
<evidence type="ECO:0000256" key="6">
    <source>
        <dbReference type="ARBA" id="ARBA00023186"/>
    </source>
</evidence>
<dbReference type="GO" id="GO:0030288">
    <property type="term" value="C:outer membrane-bounded periplasmic space"/>
    <property type="evidence" value="ECO:0007669"/>
    <property type="project" value="InterPro"/>
</dbReference>
<sequence>MIKTIFYTFFLTIISTIGTAYAGIQIGATRVLYAEGKKEVSVSIHNKDSSPYLIKSWIESTTTSNSYFAVTPPLFRMDGDQKNVVRIFKSNSELPSDKESLFYLNITSIPSMDSSDTRNSLQIAVRTKMKLIYRPKRLMEDIPESFSKDIIWTLNGNTLTAKNPSPYFMNFAQITLNGKTISMAEKNFIPPLMTTSYELPAGSNKSGTLEWIIINDQGGKGELHKTVL</sequence>
<evidence type="ECO:0000256" key="7">
    <source>
        <dbReference type="ARBA" id="ARBA00023319"/>
    </source>
</evidence>
<evidence type="ECO:0000256" key="1">
    <source>
        <dbReference type="ARBA" id="ARBA00004418"/>
    </source>
</evidence>
<evidence type="ECO:0000313" key="11">
    <source>
        <dbReference type="EMBL" id="AWL56415.1"/>
    </source>
</evidence>
<dbReference type="InterPro" id="IPR016147">
    <property type="entry name" value="Pili_assmbl_chaperone_N"/>
</dbReference>